<evidence type="ECO:0008006" key="3">
    <source>
        <dbReference type="Google" id="ProtNLM"/>
    </source>
</evidence>
<keyword evidence="2" id="KW-1185">Reference proteome</keyword>
<comment type="caution">
    <text evidence="1">The sequence shown here is derived from an EMBL/GenBank/DDBJ whole genome shotgun (WGS) entry which is preliminary data.</text>
</comment>
<dbReference type="EMBL" id="WAAR01000262">
    <property type="protein sequence ID" value="KAB1100365.1"/>
    <property type="molecule type" value="Genomic_DNA"/>
</dbReference>
<name>A0ABQ6U6R9_9ACTN</name>
<evidence type="ECO:0000313" key="1">
    <source>
        <dbReference type="EMBL" id="KAB1100365.1"/>
    </source>
</evidence>
<proteinExistence type="predicted"/>
<protein>
    <recommendedName>
        <fullName evidence="3">SMI1/KNR4 family protein</fullName>
    </recommendedName>
</protein>
<dbReference type="Proteomes" id="UP000471364">
    <property type="component" value="Unassembled WGS sequence"/>
</dbReference>
<organism evidence="1 2">
    <name type="scientific">Micromonospora aurantiaca</name>
    <name type="common">nom. illeg.</name>
    <dbReference type="NCBI Taxonomy" id="47850"/>
    <lineage>
        <taxon>Bacteria</taxon>
        <taxon>Bacillati</taxon>
        <taxon>Actinomycetota</taxon>
        <taxon>Actinomycetes</taxon>
        <taxon>Micromonosporales</taxon>
        <taxon>Micromonosporaceae</taxon>
        <taxon>Micromonospora</taxon>
    </lineage>
</organism>
<evidence type="ECO:0000313" key="2">
    <source>
        <dbReference type="Proteomes" id="UP000471364"/>
    </source>
</evidence>
<dbReference type="RefSeq" id="WP_013285056.1">
    <property type="nucleotide sequence ID" value="NZ_CBDRJA010000053.1"/>
</dbReference>
<gene>
    <name evidence="1" type="ORF">F6X54_32055</name>
</gene>
<reference evidence="1 2" key="1">
    <citation type="submission" date="2019-09" db="EMBL/GenBank/DDBJ databases">
        <title>High taxonomic diversity of Micromonospora strains isolated from Medicago sativa nodules in different geographical locations.</title>
        <authorList>
            <person name="Martinez-Hidalgo P."/>
            <person name="Flores-Felix J.D."/>
            <person name="Velazquez E."/>
            <person name="Brau L."/>
            <person name="Trujillo M.E."/>
            <person name="Martinez-Molina E."/>
        </authorList>
    </citation>
    <scope>NUCLEOTIDE SEQUENCE [LARGE SCALE GENOMIC DNA]</scope>
    <source>
        <strain evidence="1 2">ALFB5</strain>
    </source>
</reference>
<accession>A0ABQ6U6R9</accession>
<sequence>MTGASTAVDRLAALVGWSGRSPYDPDWSSLQAAFGHQFPTDFRQYVERFPPGAFDFVQVFHPCESEYREDAAYYVDVLLWRTNPANGIEDYYRFGNKPGELFAWGTVNGELELCWELSSKPADTWTCVVADIRGRTGESYPGGMLDLLLDALGGTGRVSLLDYLREVLPTTFEPYS</sequence>